<accession>A0A0S4LLQ3</accession>
<reference evidence="7" key="1">
    <citation type="submission" date="2015-10" db="EMBL/GenBank/DDBJ databases">
        <authorList>
            <person name="Luecker S."/>
            <person name="Luecker S."/>
        </authorList>
    </citation>
    <scope>NUCLEOTIDE SEQUENCE [LARGE SCALE GENOMIC DNA]</scope>
</reference>
<gene>
    <name evidence="6" type="ORF">COMA2_30313</name>
</gene>
<organism evidence="6 7">
    <name type="scientific">Candidatus Nitrospira nitrificans</name>
    <dbReference type="NCBI Taxonomy" id="1742973"/>
    <lineage>
        <taxon>Bacteria</taxon>
        <taxon>Pseudomonadati</taxon>
        <taxon>Nitrospirota</taxon>
        <taxon>Nitrospiria</taxon>
        <taxon>Nitrospirales</taxon>
        <taxon>Nitrospiraceae</taxon>
        <taxon>Nitrospira</taxon>
    </lineage>
</organism>
<name>A0A0S4LLQ3_9BACT</name>
<keyword evidence="7" id="KW-1185">Reference proteome</keyword>
<dbReference type="InterPro" id="IPR011010">
    <property type="entry name" value="DNA_brk_join_enz"/>
</dbReference>
<feature type="domain" description="Tyr recombinase" evidence="5">
    <location>
        <begin position="362"/>
        <end position="559"/>
    </location>
</feature>
<evidence type="ECO:0000256" key="1">
    <source>
        <dbReference type="ARBA" id="ARBA00008857"/>
    </source>
</evidence>
<dbReference type="EMBL" id="CZPZ01000023">
    <property type="protein sequence ID" value="CUS37520.1"/>
    <property type="molecule type" value="Genomic_DNA"/>
</dbReference>
<dbReference type="Pfam" id="PF20172">
    <property type="entry name" value="DUF6538"/>
    <property type="match status" value="1"/>
</dbReference>
<dbReference type="InterPro" id="IPR002104">
    <property type="entry name" value="Integrase_catalytic"/>
</dbReference>
<dbReference type="PANTHER" id="PTHR30349:SF41">
    <property type="entry name" value="INTEGRASE_RECOMBINASE PROTEIN MJ0367-RELATED"/>
    <property type="match status" value="1"/>
</dbReference>
<evidence type="ECO:0000313" key="6">
    <source>
        <dbReference type="EMBL" id="CUS37520.1"/>
    </source>
</evidence>
<dbReference type="STRING" id="1742973.COMA2_30313"/>
<dbReference type="InterPro" id="IPR046668">
    <property type="entry name" value="DUF6538"/>
</dbReference>
<keyword evidence="2" id="KW-0238">DNA-binding</keyword>
<feature type="compositionally biased region" description="Polar residues" evidence="4">
    <location>
        <begin position="9"/>
        <end position="20"/>
    </location>
</feature>
<dbReference type="AlphaFoldDB" id="A0A0S4LLQ3"/>
<dbReference type="SUPFAM" id="SSF56349">
    <property type="entry name" value="DNA breaking-rejoining enzymes"/>
    <property type="match status" value="1"/>
</dbReference>
<dbReference type="GO" id="GO:0006310">
    <property type="term" value="P:DNA recombination"/>
    <property type="evidence" value="ECO:0007669"/>
    <property type="project" value="UniProtKB-KW"/>
</dbReference>
<evidence type="ECO:0000313" key="7">
    <source>
        <dbReference type="Proteomes" id="UP000198736"/>
    </source>
</evidence>
<evidence type="ECO:0000256" key="4">
    <source>
        <dbReference type="SAM" id="MobiDB-lite"/>
    </source>
</evidence>
<dbReference type="Pfam" id="PF00589">
    <property type="entry name" value="Phage_integrase"/>
    <property type="match status" value="1"/>
</dbReference>
<evidence type="ECO:0000256" key="2">
    <source>
        <dbReference type="ARBA" id="ARBA00023125"/>
    </source>
</evidence>
<dbReference type="GO" id="GO:0015074">
    <property type="term" value="P:DNA integration"/>
    <property type="evidence" value="ECO:0007669"/>
    <property type="project" value="InterPro"/>
</dbReference>
<dbReference type="InterPro" id="IPR050090">
    <property type="entry name" value="Tyrosine_recombinase_XerCD"/>
</dbReference>
<evidence type="ECO:0000259" key="5">
    <source>
        <dbReference type="PROSITE" id="PS51898"/>
    </source>
</evidence>
<dbReference type="InterPro" id="IPR013762">
    <property type="entry name" value="Integrase-like_cat_sf"/>
</dbReference>
<dbReference type="Gene3D" id="1.10.443.10">
    <property type="entry name" value="Intergrase catalytic core"/>
    <property type="match status" value="1"/>
</dbReference>
<dbReference type="GO" id="GO:0003677">
    <property type="term" value="F:DNA binding"/>
    <property type="evidence" value="ECO:0007669"/>
    <property type="project" value="UniProtKB-KW"/>
</dbReference>
<sequence length="571" mass="65328">MWIRRSRVRNPSSTPITHKSLSQRGNSAFHASEKVAWLHFGYTLGAWFGYISSSENRTSIYTRLVIPKRLRIYFNGRREVWKSLRTSDKDIAACRSLQWQAFGRRLFFTLRQRGDRMTKEQTEALISNWIEAELEEYEDARAMQTAAYDEDEREATYIALSNKFESLQEDLVSNDLRSIATEADDLLKLAGLTLGKDSAEFRGMCRRLLRAKIEVLRVEADRLEGEYRDNHLTRPASISSGKEKTSLGQKQSPLFSIVLEKYLATNPRPARTAQPLKAEFLRFIETIGGDKPVATITKADGVAYKESLQLVRKIHLTTCIKHISNMDTLFRWAEVHGYLPEGSSSPLKGLAPSKRQAKKHSLDRRPFTDSELLMVFGSTKFKRQRRERPERYWLVLLLLFQVCRREEAGQLYIKNFGEAEGIPYLHIIDEEKDQTLKNDGSRRKVPLHTSLIKLGFMQYVSSMRKAEHARLFPQLARKGNNGYADPVGKWFGRMVTGLGLTDPRLVIHSLRHGGITKLHSAGVPVNIVEILVGHSAGNVHEQYVHKELIPMQTLQDGLERLDYSEVVNLLS</sequence>
<dbReference type="CDD" id="cd01184">
    <property type="entry name" value="INT_C_like_1"/>
    <property type="match status" value="1"/>
</dbReference>
<dbReference type="Proteomes" id="UP000198736">
    <property type="component" value="Unassembled WGS sequence"/>
</dbReference>
<dbReference type="PROSITE" id="PS51898">
    <property type="entry name" value="TYR_RECOMBINASE"/>
    <property type="match status" value="1"/>
</dbReference>
<keyword evidence="3" id="KW-0233">DNA recombination</keyword>
<protein>
    <recommendedName>
        <fullName evidence="5">Tyr recombinase domain-containing protein</fullName>
    </recommendedName>
</protein>
<proteinExistence type="inferred from homology"/>
<evidence type="ECO:0000256" key="3">
    <source>
        <dbReference type="ARBA" id="ARBA00023172"/>
    </source>
</evidence>
<feature type="region of interest" description="Disordered" evidence="4">
    <location>
        <begin position="1"/>
        <end position="20"/>
    </location>
</feature>
<comment type="similarity">
    <text evidence="1">Belongs to the 'phage' integrase family.</text>
</comment>
<dbReference type="PANTHER" id="PTHR30349">
    <property type="entry name" value="PHAGE INTEGRASE-RELATED"/>
    <property type="match status" value="1"/>
</dbReference>